<evidence type="ECO:0000313" key="2">
    <source>
        <dbReference type="Proteomes" id="UP000634134"/>
    </source>
</evidence>
<organism evidence="1 2">
    <name type="scientific">Dyadobacter subterraneus</name>
    <dbReference type="NCBI Taxonomy" id="2773304"/>
    <lineage>
        <taxon>Bacteria</taxon>
        <taxon>Pseudomonadati</taxon>
        <taxon>Bacteroidota</taxon>
        <taxon>Cytophagia</taxon>
        <taxon>Cytophagales</taxon>
        <taxon>Spirosomataceae</taxon>
        <taxon>Dyadobacter</taxon>
    </lineage>
</organism>
<dbReference type="SUPFAM" id="SSF46626">
    <property type="entry name" value="Cytochrome c"/>
    <property type="match status" value="1"/>
</dbReference>
<gene>
    <name evidence="1" type="ORF">IEE83_25290</name>
</gene>
<dbReference type="InterPro" id="IPR036909">
    <property type="entry name" value="Cyt_c-like_dom_sf"/>
</dbReference>
<dbReference type="Gene3D" id="1.10.760.10">
    <property type="entry name" value="Cytochrome c-like domain"/>
    <property type="match status" value="1"/>
</dbReference>
<evidence type="ECO:0008006" key="3">
    <source>
        <dbReference type="Google" id="ProtNLM"/>
    </source>
</evidence>
<dbReference type="RefSeq" id="WP_194123215.1">
    <property type="nucleotide sequence ID" value="NZ_JACYGY010000001.1"/>
</dbReference>
<reference evidence="2" key="1">
    <citation type="submission" date="2023-07" db="EMBL/GenBank/DDBJ databases">
        <title>Dyadobacter sp. nov 'subterranea' isolated from contaminted grondwater.</title>
        <authorList>
            <person name="Szabo I."/>
            <person name="Al-Omari J."/>
            <person name="Szerdahelyi S.G."/>
            <person name="Rado J."/>
        </authorList>
    </citation>
    <scope>NUCLEOTIDE SEQUENCE [LARGE SCALE GENOMIC DNA]</scope>
    <source>
        <strain evidence="2">UP-52</strain>
    </source>
</reference>
<comment type="caution">
    <text evidence="1">The sequence shown here is derived from an EMBL/GenBank/DDBJ whole genome shotgun (WGS) entry which is preliminary data.</text>
</comment>
<name>A0ABR9WI76_9BACT</name>
<sequence>MKNSSNQIKLTLIVFFSLGIIFSSFRQETENSINESLKENFLPSNPFVILSDTTKKDPETGLIVDENLYMVKAQCTGCHSTKLIIANHFTRDGWKQKIRWMQANHNLWELGDTEKQVLDYLEKNYAPQQMVSRRAPLKDIKWYDLKLN</sequence>
<dbReference type="EMBL" id="JACYGY010000001">
    <property type="protein sequence ID" value="MBE9465210.1"/>
    <property type="molecule type" value="Genomic_DNA"/>
</dbReference>
<keyword evidence="2" id="KW-1185">Reference proteome</keyword>
<protein>
    <recommendedName>
        <fullName evidence="3">Cytochrome c domain-containing protein</fullName>
    </recommendedName>
</protein>
<evidence type="ECO:0000313" key="1">
    <source>
        <dbReference type="EMBL" id="MBE9465210.1"/>
    </source>
</evidence>
<dbReference type="Proteomes" id="UP000634134">
    <property type="component" value="Unassembled WGS sequence"/>
</dbReference>
<accession>A0ABR9WI76</accession>
<proteinExistence type="predicted"/>